<comment type="caution">
    <text evidence="2">The sequence shown here is derived from an EMBL/GenBank/DDBJ whole genome shotgun (WGS) entry which is preliminary data.</text>
</comment>
<evidence type="ECO:0000313" key="3">
    <source>
        <dbReference type="Proteomes" id="UP001154420"/>
    </source>
</evidence>
<dbReference type="AlphaFoldDB" id="A0A9X5BIB1"/>
<dbReference type="Pfam" id="PF12730">
    <property type="entry name" value="ABC2_membrane_4"/>
    <property type="match status" value="1"/>
</dbReference>
<dbReference type="PANTHER" id="PTHR37305:SF1">
    <property type="entry name" value="MEMBRANE PROTEIN"/>
    <property type="match status" value="1"/>
</dbReference>
<dbReference type="RefSeq" id="WP_330585146.1">
    <property type="nucleotide sequence ID" value="NZ_QZDT01000042.1"/>
</dbReference>
<reference evidence="2" key="1">
    <citation type="submission" date="2018-09" db="EMBL/GenBank/DDBJ databases">
        <title>Murine metabolic-syndrome-specific gut microbial biobank.</title>
        <authorList>
            <person name="Liu C."/>
        </authorList>
    </citation>
    <scope>NUCLEOTIDE SEQUENCE</scope>
    <source>
        <strain evidence="2">D42-62</strain>
    </source>
</reference>
<feature type="transmembrane region" description="Helical" evidence="1">
    <location>
        <begin position="98"/>
        <end position="131"/>
    </location>
</feature>
<feature type="transmembrane region" description="Helical" evidence="1">
    <location>
        <begin position="143"/>
        <end position="166"/>
    </location>
</feature>
<keyword evidence="1" id="KW-0812">Transmembrane</keyword>
<keyword evidence="3" id="KW-1185">Reference proteome</keyword>
<dbReference type="Proteomes" id="UP001154420">
    <property type="component" value="Unassembled WGS sequence"/>
</dbReference>
<name>A0A9X5BIB1_9FIRM</name>
<dbReference type="PANTHER" id="PTHR37305">
    <property type="entry name" value="INTEGRAL MEMBRANE PROTEIN-RELATED"/>
    <property type="match status" value="1"/>
</dbReference>
<gene>
    <name evidence="2" type="ORF">D5281_18690</name>
</gene>
<accession>A0A9X5BIB1</accession>
<dbReference type="EMBL" id="QZDT01000042">
    <property type="protein sequence ID" value="NBJ94549.1"/>
    <property type="molecule type" value="Genomic_DNA"/>
</dbReference>
<proteinExistence type="predicted"/>
<keyword evidence="1" id="KW-1133">Transmembrane helix</keyword>
<protein>
    <submittedName>
        <fullName evidence="2">ABC transporter permease</fullName>
    </submittedName>
</protein>
<feature type="transmembrane region" description="Helical" evidence="1">
    <location>
        <begin position="178"/>
        <end position="207"/>
    </location>
</feature>
<feature type="transmembrane region" description="Helical" evidence="1">
    <location>
        <begin position="227"/>
        <end position="250"/>
    </location>
</feature>
<keyword evidence="1" id="KW-0472">Membrane</keyword>
<organism evidence="2 3">
    <name type="scientific">Parablautia muri</name>
    <dbReference type="NCBI Taxonomy" id="2320879"/>
    <lineage>
        <taxon>Bacteria</taxon>
        <taxon>Bacillati</taxon>
        <taxon>Bacillota</taxon>
        <taxon>Clostridia</taxon>
        <taxon>Lachnospirales</taxon>
        <taxon>Lachnospiraceae</taxon>
        <taxon>Parablautia</taxon>
    </lineage>
</organism>
<sequence>MTIIVTEIRKWKRNKTVWAILFLTVLLGVFAVERACHISRNSPLMDSFGDLYTLAFKSLTSLFLPIVLGIFSTTLFFDEHKNDTLKALLIIPVSKAQLYFSKVTVVTLLSAGLSLLTFTFCIAGGLIAGGFPDFNVETVMQAGLLFIAGGLLVPIALLPIIFLAALSKGYILPIGATLLCLTPVIIAPSVLMGIHPLASMLGIYAYISDAALEMVETWAYMKITTVSPVSCMLSMLLIGAFSAALSLVALQNQSY</sequence>
<feature type="transmembrane region" description="Helical" evidence="1">
    <location>
        <begin position="55"/>
        <end position="77"/>
    </location>
</feature>
<evidence type="ECO:0000313" key="2">
    <source>
        <dbReference type="EMBL" id="NBJ94549.1"/>
    </source>
</evidence>
<evidence type="ECO:0000256" key="1">
    <source>
        <dbReference type="SAM" id="Phobius"/>
    </source>
</evidence>